<evidence type="ECO:0000313" key="2">
    <source>
        <dbReference type="EMBL" id="OJA09378.1"/>
    </source>
</evidence>
<feature type="compositionally biased region" description="Pro residues" evidence="1">
    <location>
        <begin position="1"/>
        <end position="14"/>
    </location>
</feature>
<sequence length="667" mass="74569">MPPSDLPTGPPAPVPAIQQVDRGDVESSSAADVEGKGKGRAGPQLDWIPEQFLWQEEDGQDVRDIIQGMRLRYDGTAPEFFHGGRNPWNQSQSVSHRIMANNDHRHHRRSHDPGFLRARRSVFRALRTLMASDNSGILQDVNLSLQNALPLLKSALELAYHAGAVVPIPFFQEAIKIILSMWDACNLVSSNSRACFQVLAECANMLHFACDITQRLNSTVREQLRADLTHLKNAILEIDIVIWTIQAKSILARFLNAGQIKDKLSQCIRMSDGAMKRFQVCPHFIASSPTEAEFAGQAALSVTVLINVSPSVITPAGFMQRQYAEFMGGQSYAEVLNIRNIRRDRVKEKMLNMRRGLEVYQPFTRVGIPAHGGRLLQMEILDTLVTALAALRKEGVRNMAVASADPAQPGPVEPERLWSVAMQTERRYRLLVKDTHQYDATFATALWYPSVIEVGAVGYISKPKGEFVTLMNALEGSEARQLPALGAQGVNKRYYGTKETVADRLTAYVQSNQRLLRVHEWALEAGRTTAGVFTKHAKQQTFDANGMENATTWLMSHIDTIVREYGRDLPIQREDIFLVTGTIASSDYAIFVTNPIATCYAYFNVFRPRKNGEPWGAFTVQSEGEREDFPSKAHFRSKVSRTRTLDTILLSIIRVPLPPLKRSESIG</sequence>
<dbReference type="EMBL" id="LVVM01005947">
    <property type="protein sequence ID" value="OJA09378.1"/>
    <property type="molecule type" value="Genomic_DNA"/>
</dbReference>
<dbReference type="InterPro" id="IPR059179">
    <property type="entry name" value="MLKL-like_MCAfunc"/>
</dbReference>
<dbReference type="Gene3D" id="1.20.930.20">
    <property type="entry name" value="Adaptor protein Cbl, N-terminal domain"/>
    <property type="match status" value="1"/>
</dbReference>
<evidence type="ECO:0000256" key="1">
    <source>
        <dbReference type="SAM" id="MobiDB-lite"/>
    </source>
</evidence>
<dbReference type="GO" id="GO:0007166">
    <property type="term" value="P:cell surface receptor signaling pathway"/>
    <property type="evidence" value="ECO:0007669"/>
    <property type="project" value="InterPro"/>
</dbReference>
<accession>A0A1J8QIV4</accession>
<dbReference type="STRING" id="180088.A0A1J8QIV4"/>
<dbReference type="InterPro" id="IPR036537">
    <property type="entry name" value="Adaptor_Cbl_N_dom_sf"/>
</dbReference>
<keyword evidence="3" id="KW-1185">Reference proteome</keyword>
<name>A0A1J8QIV4_9AGAM</name>
<dbReference type="OrthoDB" id="1668230at2759"/>
<protein>
    <submittedName>
        <fullName evidence="2">Uncharacterized protein</fullName>
    </submittedName>
</protein>
<dbReference type="CDD" id="cd21037">
    <property type="entry name" value="MLKL_NTD"/>
    <property type="match status" value="1"/>
</dbReference>
<comment type="caution">
    <text evidence="2">The sequence shown here is derived from an EMBL/GenBank/DDBJ whole genome shotgun (WGS) entry which is preliminary data.</text>
</comment>
<feature type="region of interest" description="Disordered" evidence="1">
    <location>
        <begin position="1"/>
        <end position="44"/>
    </location>
</feature>
<evidence type="ECO:0000313" key="3">
    <source>
        <dbReference type="Proteomes" id="UP000183567"/>
    </source>
</evidence>
<reference evidence="2 3" key="1">
    <citation type="submission" date="2016-03" db="EMBL/GenBank/DDBJ databases">
        <title>Comparative genomics of the ectomycorrhizal sister species Rhizopogon vinicolor and Rhizopogon vesiculosus (Basidiomycota: Boletales) reveals a divergence of the mating type B locus.</title>
        <authorList>
            <person name="Mujic A.B."/>
            <person name="Kuo A."/>
            <person name="Tritt A."/>
            <person name="Lipzen A."/>
            <person name="Chen C."/>
            <person name="Johnson J."/>
            <person name="Sharma A."/>
            <person name="Barry K."/>
            <person name="Grigoriev I.V."/>
            <person name="Spatafora J.W."/>
        </authorList>
    </citation>
    <scope>NUCLEOTIDE SEQUENCE [LARGE SCALE GENOMIC DNA]</scope>
    <source>
        <strain evidence="2 3">AM-OR11-056</strain>
    </source>
</reference>
<dbReference type="Proteomes" id="UP000183567">
    <property type="component" value="Unassembled WGS sequence"/>
</dbReference>
<organism evidence="2 3">
    <name type="scientific">Rhizopogon vesiculosus</name>
    <dbReference type="NCBI Taxonomy" id="180088"/>
    <lineage>
        <taxon>Eukaryota</taxon>
        <taxon>Fungi</taxon>
        <taxon>Dikarya</taxon>
        <taxon>Basidiomycota</taxon>
        <taxon>Agaricomycotina</taxon>
        <taxon>Agaricomycetes</taxon>
        <taxon>Agaricomycetidae</taxon>
        <taxon>Boletales</taxon>
        <taxon>Suillineae</taxon>
        <taxon>Rhizopogonaceae</taxon>
        <taxon>Rhizopogon</taxon>
    </lineage>
</organism>
<dbReference type="AlphaFoldDB" id="A0A1J8QIV4"/>
<gene>
    <name evidence="2" type="ORF">AZE42_09883</name>
</gene>
<proteinExistence type="predicted"/>